<evidence type="ECO:0008006" key="4">
    <source>
        <dbReference type="Google" id="ProtNLM"/>
    </source>
</evidence>
<evidence type="ECO:0000313" key="3">
    <source>
        <dbReference type="Proteomes" id="UP000284706"/>
    </source>
</evidence>
<dbReference type="AlphaFoldDB" id="A0A409Y1L3"/>
<feature type="transmembrane region" description="Helical" evidence="1">
    <location>
        <begin position="164"/>
        <end position="184"/>
    </location>
</feature>
<feature type="transmembrane region" description="Helical" evidence="1">
    <location>
        <begin position="236"/>
        <end position="256"/>
    </location>
</feature>
<keyword evidence="1" id="KW-0812">Transmembrane</keyword>
<feature type="transmembrane region" description="Helical" evidence="1">
    <location>
        <begin position="56"/>
        <end position="74"/>
    </location>
</feature>
<name>A0A409Y1L3_9AGAR</name>
<keyword evidence="3" id="KW-1185">Reference proteome</keyword>
<organism evidence="2 3">
    <name type="scientific">Gymnopilus dilepis</name>
    <dbReference type="NCBI Taxonomy" id="231916"/>
    <lineage>
        <taxon>Eukaryota</taxon>
        <taxon>Fungi</taxon>
        <taxon>Dikarya</taxon>
        <taxon>Basidiomycota</taxon>
        <taxon>Agaricomycotina</taxon>
        <taxon>Agaricomycetes</taxon>
        <taxon>Agaricomycetidae</taxon>
        <taxon>Agaricales</taxon>
        <taxon>Agaricineae</taxon>
        <taxon>Hymenogastraceae</taxon>
        <taxon>Gymnopilus</taxon>
    </lineage>
</organism>
<reference evidence="2 3" key="1">
    <citation type="journal article" date="2018" name="Evol. Lett.">
        <title>Horizontal gene cluster transfer increased hallucinogenic mushroom diversity.</title>
        <authorList>
            <person name="Reynolds H.T."/>
            <person name="Vijayakumar V."/>
            <person name="Gluck-Thaler E."/>
            <person name="Korotkin H.B."/>
            <person name="Matheny P.B."/>
            <person name="Slot J.C."/>
        </authorList>
    </citation>
    <scope>NUCLEOTIDE SEQUENCE [LARGE SCALE GENOMIC DNA]</scope>
    <source>
        <strain evidence="2 3">SRW20</strain>
    </source>
</reference>
<dbReference type="STRING" id="231916.A0A409Y1L3"/>
<feature type="transmembrane region" description="Helical" evidence="1">
    <location>
        <begin position="94"/>
        <end position="116"/>
    </location>
</feature>
<evidence type="ECO:0000256" key="1">
    <source>
        <dbReference type="SAM" id="Phobius"/>
    </source>
</evidence>
<keyword evidence="1" id="KW-0472">Membrane</keyword>
<dbReference type="OrthoDB" id="3267806at2759"/>
<accession>A0A409Y1L3</accession>
<sequence>MVRDATLTPGPDISLELQTIAMFSSCILYGIIICLYAICLRSILKGANTYSKRKKWFFLCYLTVMLGLSTYALVEGMKSVIISTFRTRERLVSLAAPASDIVLPLTIWGADILMAWRCLVLHQGISRTLHMLLISAFIVFLLASLVSGIIFFAESPGIIQTSSLLALISVSFVVNVGLSLLISLRILYHQRYVKRTLGPAHGSLYISIVIMCVESCGLIAIFTLVTTILLAASPAVYTAVPLSILPHVVSPLLLIYRVLETGISNNDIEKPREHSDIRFIPPVSSRPGSAPGA</sequence>
<protein>
    <recommendedName>
        <fullName evidence="4">THH1/TOM1/TOM3 domain-containing protein</fullName>
    </recommendedName>
</protein>
<dbReference type="EMBL" id="NHYE01001315">
    <property type="protein sequence ID" value="PPQ96916.1"/>
    <property type="molecule type" value="Genomic_DNA"/>
</dbReference>
<evidence type="ECO:0000313" key="2">
    <source>
        <dbReference type="EMBL" id="PPQ96916.1"/>
    </source>
</evidence>
<feature type="transmembrane region" description="Helical" evidence="1">
    <location>
        <begin position="128"/>
        <end position="152"/>
    </location>
</feature>
<gene>
    <name evidence="2" type="ORF">CVT26_005902</name>
</gene>
<comment type="caution">
    <text evidence="2">The sequence shown here is derived from an EMBL/GenBank/DDBJ whole genome shotgun (WGS) entry which is preliminary data.</text>
</comment>
<keyword evidence="1" id="KW-1133">Transmembrane helix</keyword>
<proteinExistence type="predicted"/>
<dbReference type="InParanoid" id="A0A409Y1L3"/>
<feature type="transmembrane region" description="Helical" evidence="1">
    <location>
        <begin position="204"/>
        <end position="230"/>
    </location>
</feature>
<feature type="transmembrane region" description="Helical" evidence="1">
    <location>
        <begin position="20"/>
        <end position="44"/>
    </location>
</feature>
<dbReference type="Proteomes" id="UP000284706">
    <property type="component" value="Unassembled WGS sequence"/>
</dbReference>